<accession>A0ABU7V726</accession>
<sequence length="411" mass="42744">MPAALKTFVAAVTRWALSLRIVRTMLLYGERRGPVLADSVTYRALFSIFAAALIGFWFAGRWLADNPEAWDALVEAVGTVIPGLIGEGGVISLDTLESGLTIAGVVGFVGLVIASLGAIGTLRAALHVLGGTVFDDGFFLWVQLRNLAMALGVGLALVVTAAVTYFGTAGVSIVAGWLGFSPGAVLVGVLTRAVVIVAVFILDAALIAAIFLVLGGIRPPARPLWAGSLLGALGLTVLQQLSGLFVQGASSNPLLSASVSLIALLLWLNFSAQVILIACTYIVVAAEESQGMVPTAPPVTFAQRRLRRAQAGSRAATAELLEARAAAIAEAEDLGDYARGMAIARLHGGPLDGQVLPLESPDADTMIVPYGEGQVVYERRGALGHTGDHDGPTEGEFFFVESTEDIAPSDD</sequence>
<dbReference type="InterPro" id="IPR017039">
    <property type="entry name" value="Virul_fac_BrkB"/>
</dbReference>
<feature type="transmembrane region" description="Helical" evidence="6">
    <location>
        <begin position="224"/>
        <end position="241"/>
    </location>
</feature>
<keyword evidence="2" id="KW-1003">Cell membrane</keyword>
<feature type="transmembrane region" description="Helical" evidence="6">
    <location>
        <begin position="192"/>
        <end position="217"/>
    </location>
</feature>
<dbReference type="Pfam" id="PF03631">
    <property type="entry name" value="Virul_fac_BrkB"/>
    <property type="match status" value="1"/>
</dbReference>
<proteinExistence type="predicted"/>
<evidence type="ECO:0000256" key="5">
    <source>
        <dbReference type="ARBA" id="ARBA00023136"/>
    </source>
</evidence>
<feature type="transmembrane region" description="Helical" evidence="6">
    <location>
        <begin position="42"/>
        <end position="60"/>
    </location>
</feature>
<dbReference type="EMBL" id="JAZHOV010000003">
    <property type="protein sequence ID" value="MEF2254562.1"/>
    <property type="molecule type" value="Genomic_DNA"/>
</dbReference>
<comment type="caution">
    <text evidence="7">The sequence shown here is derived from an EMBL/GenBank/DDBJ whole genome shotgun (WGS) entry which is preliminary data.</text>
</comment>
<evidence type="ECO:0000256" key="2">
    <source>
        <dbReference type="ARBA" id="ARBA00022475"/>
    </source>
</evidence>
<reference evidence="7 8" key="1">
    <citation type="submission" date="2024-01" db="EMBL/GenBank/DDBJ databases">
        <title>the genome sequence of strain Microbacterium schleiferi NBRC 15075.</title>
        <authorList>
            <person name="Ding Y."/>
            <person name="Zhang G."/>
        </authorList>
    </citation>
    <scope>NUCLEOTIDE SEQUENCE [LARGE SCALE GENOMIC DNA]</scope>
    <source>
        <strain evidence="7 8">NBRC 15075</strain>
    </source>
</reference>
<keyword evidence="8" id="KW-1185">Reference proteome</keyword>
<evidence type="ECO:0000256" key="6">
    <source>
        <dbReference type="SAM" id="Phobius"/>
    </source>
</evidence>
<evidence type="ECO:0000313" key="8">
    <source>
        <dbReference type="Proteomes" id="UP001351900"/>
    </source>
</evidence>
<name>A0ABU7V726_9MICO</name>
<feature type="transmembrane region" description="Helical" evidence="6">
    <location>
        <begin position="261"/>
        <end position="284"/>
    </location>
</feature>
<evidence type="ECO:0000256" key="4">
    <source>
        <dbReference type="ARBA" id="ARBA00022989"/>
    </source>
</evidence>
<dbReference type="RefSeq" id="WP_331791091.1">
    <property type="nucleotide sequence ID" value="NZ_BAAAUO010000004.1"/>
</dbReference>
<protein>
    <submittedName>
        <fullName evidence="7">YihY/virulence factor BrkB family protein</fullName>
    </submittedName>
</protein>
<keyword evidence="3 6" id="KW-0812">Transmembrane</keyword>
<evidence type="ECO:0000256" key="1">
    <source>
        <dbReference type="ARBA" id="ARBA00004651"/>
    </source>
</evidence>
<feature type="transmembrane region" description="Helical" evidence="6">
    <location>
        <begin position="72"/>
        <end position="93"/>
    </location>
</feature>
<organism evidence="7 8">
    <name type="scientific">Microbacterium schleiferi</name>
    <dbReference type="NCBI Taxonomy" id="69362"/>
    <lineage>
        <taxon>Bacteria</taxon>
        <taxon>Bacillati</taxon>
        <taxon>Actinomycetota</taxon>
        <taxon>Actinomycetes</taxon>
        <taxon>Micrococcales</taxon>
        <taxon>Microbacteriaceae</taxon>
        <taxon>Microbacterium</taxon>
    </lineage>
</organism>
<gene>
    <name evidence="7" type="ORF">V2V91_05350</name>
</gene>
<evidence type="ECO:0000313" key="7">
    <source>
        <dbReference type="EMBL" id="MEF2254562.1"/>
    </source>
</evidence>
<feature type="transmembrane region" description="Helical" evidence="6">
    <location>
        <begin position="99"/>
        <end position="126"/>
    </location>
</feature>
<keyword evidence="5 6" id="KW-0472">Membrane</keyword>
<keyword evidence="4 6" id="KW-1133">Transmembrane helix</keyword>
<feature type="transmembrane region" description="Helical" evidence="6">
    <location>
        <begin position="147"/>
        <end position="180"/>
    </location>
</feature>
<evidence type="ECO:0000256" key="3">
    <source>
        <dbReference type="ARBA" id="ARBA00022692"/>
    </source>
</evidence>
<comment type="subcellular location">
    <subcellularLocation>
        <location evidence="1">Cell membrane</location>
        <topology evidence="1">Multi-pass membrane protein</topology>
    </subcellularLocation>
</comment>
<dbReference type="Proteomes" id="UP001351900">
    <property type="component" value="Unassembled WGS sequence"/>
</dbReference>